<dbReference type="Proteomes" id="UP000033591">
    <property type="component" value="Unassembled WGS sequence"/>
</dbReference>
<organism evidence="1 2">
    <name type="scientific">Rickettsia rhipicephali str. Ect</name>
    <dbReference type="NCBI Taxonomy" id="1359199"/>
    <lineage>
        <taxon>Bacteria</taxon>
        <taxon>Pseudomonadati</taxon>
        <taxon>Pseudomonadota</taxon>
        <taxon>Alphaproteobacteria</taxon>
        <taxon>Rickettsiales</taxon>
        <taxon>Rickettsiaceae</taxon>
        <taxon>Rickettsieae</taxon>
        <taxon>Rickettsia</taxon>
        <taxon>spotted fever group</taxon>
    </lineage>
</organism>
<reference evidence="1 2" key="1">
    <citation type="submission" date="2015-01" db="EMBL/GenBank/DDBJ databases">
        <title>Genome Sequencing of Rickettsiales.</title>
        <authorList>
            <person name="Daugherty S.C."/>
            <person name="Su Q."/>
            <person name="Abolude K."/>
            <person name="Beier-Sexton M."/>
            <person name="Carlyon J.A."/>
            <person name="Carter R."/>
            <person name="Day N.P."/>
            <person name="Dumler S.J."/>
            <person name="Dyachenko V."/>
            <person name="Godinez A."/>
            <person name="Kurtti T.J."/>
            <person name="Lichay M."/>
            <person name="Mullins K.E."/>
            <person name="Ott S."/>
            <person name="Pappas-Brown V."/>
            <person name="Paris D.H."/>
            <person name="Patel P."/>
            <person name="Richards A.L."/>
            <person name="Sadzewicz L."/>
            <person name="Sears K."/>
            <person name="Seidman D."/>
            <person name="Sengamalay N."/>
            <person name="Stenos J."/>
            <person name="Tallon L.J."/>
            <person name="Vincent G."/>
            <person name="Fraser C.M."/>
            <person name="Munderloh U."/>
            <person name="Dunning-Hotopp J.C."/>
        </authorList>
    </citation>
    <scope>NUCLEOTIDE SEQUENCE [LARGE SCALE GENOMIC DNA]</scope>
    <source>
        <strain evidence="1 2">Ect</strain>
    </source>
</reference>
<comment type="caution">
    <text evidence="1">The sequence shown here is derived from an EMBL/GenBank/DDBJ whole genome shotgun (WGS) entry which is preliminary data.</text>
</comment>
<dbReference type="PATRIC" id="fig|1359199.3.peg.824"/>
<evidence type="ECO:0000313" key="2">
    <source>
        <dbReference type="Proteomes" id="UP000033591"/>
    </source>
</evidence>
<name>A0A0F3PGL1_RICRH</name>
<sequence length="38" mass="4639">METPKLDINTILHPKPMEQDLYMAMQQMFILLQEKYQQ</sequence>
<gene>
    <name evidence="1" type="ORF">RMAECT_0840</name>
</gene>
<evidence type="ECO:0000313" key="1">
    <source>
        <dbReference type="EMBL" id="KJV79057.1"/>
    </source>
</evidence>
<dbReference type="AlphaFoldDB" id="A0A0F3PGL1"/>
<dbReference type="EMBL" id="LAOC01000001">
    <property type="protein sequence ID" value="KJV79057.1"/>
    <property type="molecule type" value="Genomic_DNA"/>
</dbReference>
<proteinExistence type="predicted"/>
<protein>
    <submittedName>
        <fullName evidence="1">Uncharacterized protein</fullName>
    </submittedName>
</protein>
<accession>A0A0F3PGL1</accession>